<dbReference type="GO" id="GO:0008841">
    <property type="term" value="F:dihydrofolate synthase activity"/>
    <property type="evidence" value="ECO:0007669"/>
    <property type="project" value="TreeGrafter"/>
</dbReference>
<keyword evidence="5" id="KW-0067">ATP-binding</keyword>
<dbReference type="SUPFAM" id="SSF53623">
    <property type="entry name" value="MurD-like peptide ligases, catalytic domain"/>
    <property type="match status" value="1"/>
</dbReference>
<dbReference type="OrthoDB" id="5212574at2759"/>
<evidence type="ECO:0000256" key="3">
    <source>
        <dbReference type="ARBA" id="ARBA00022723"/>
    </source>
</evidence>
<evidence type="ECO:0000256" key="8">
    <source>
        <dbReference type="SAM" id="MobiDB-lite"/>
    </source>
</evidence>
<dbReference type="PANTHER" id="PTHR11136:SF0">
    <property type="entry name" value="DIHYDROFOLATE SYNTHETASE-RELATED"/>
    <property type="match status" value="1"/>
</dbReference>
<dbReference type="EMBL" id="MU005570">
    <property type="protein sequence ID" value="KAF2690821.1"/>
    <property type="molecule type" value="Genomic_DNA"/>
</dbReference>
<dbReference type="NCBIfam" id="TIGR01499">
    <property type="entry name" value="folC"/>
    <property type="match status" value="1"/>
</dbReference>
<dbReference type="InterPro" id="IPR036615">
    <property type="entry name" value="Mur_ligase_C_dom_sf"/>
</dbReference>
<proteinExistence type="inferred from homology"/>
<evidence type="ECO:0000313" key="10">
    <source>
        <dbReference type="Proteomes" id="UP000799291"/>
    </source>
</evidence>
<evidence type="ECO:0000256" key="6">
    <source>
        <dbReference type="ARBA" id="ARBA00022842"/>
    </source>
</evidence>
<protein>
    <submittedName>
        <fullName evidence="9">Mur ligase</fullName>
    </submittedName>
</protein>
<name>A0A6G1JKR9_9PLEO</name>
<dbReference type="SUPFAM" id="SSF53244">
    <property type="entry name" value="MurD-like peptide ligases, peptide-binding domain"/>
    <property type="match status" value="1"/>
</dbReference>
<feature type="compositionally biased region" description="Basic and acidic residues" evidence="8">
    <location>
        <begin position="658"/>
        <end position="678"/>
    </location>
</feature>
<dbReference type="InterPro" id="IPR036565">
    <property type="entry name" value="Mur-like_cat_sf"/>
</dbReference>
<dbReference type="Gene3D" id="3.90.190.20">
    <property type="entry name" value="Mur ligase, C-terminal domain"/>
    <property type="match status" value="1"/>
</dbReference>
<accession>A0A6G1JKR9</accession>
<keyword evidence="6" id="KW-0460">Magnesium</keyword>
<dbReference type="AlphaFoldDB" id="A0A6G1JKR9"/>
<dbReference type="GO" id="GO:0005829">
    <property type="term" value="C:cytosol"/>
    <property type="evidence" value="ECO:0007669"/>
    <property type="project" value="TreeGrafter"/>
</dbReference>
<dbReference type="GO" id="GO:0005524">
    <property type="term" value="F:ATP binding"/>
    <property type="evidence" value="ECO:0007669"/>
    <property type="project" value="UniProtKB-KW"/>
</dbReference>
<dbReference type="GO" id="GO:0005739">
    <property type="term" value="C:mitochondrion"/>
    <property type="evidence" value="ECO:0007669"/>
    <property type="project" value="TreeGrafter"/>
</dbReference>
<feature type="region of interest" description="Disordered" evidence="8">
    <location>
        <begin position="656"/>
        <end position="686"/>
    </location>
</feature>
<keyword evidence="7" id="KW-0175">Coiled coil</keyword>
<organism evidence="9 10">
    <name type="scientific">Lentithecium fluviatile CBS 122367</name>
    <dbReference type="NCBI Taxonomy" id="1168545"/>
    <lineage>
        <taxon>Eukaryota</taxon>
        <taxon>Fungi</taxon>
        <taxon>Dikarya</taxon>
        <taxon>Ascomycota</taxon>
        <taxon>Pezizomycotina</taxon>
        <taxon>Dothideomycetes</taxon>
        <taxon>Pleosporomycetidae</taxon>
        <taxon>Pleosporales</taxon>
        <taxon>Massarineae</taxon>
        <taxon>Lentitheciaceae</taxon>
        <taxon>Lentithecium</taxon>
    </lineage>
</organism>
<keyword evidence="3" id="KW-0479">Metal-binding</keyword>
<keyword evidence="10" id="KW-1185">Reference proteome</keyword>
<dbReference type="Gene3D" id="3.40.1190.10">
    <property type="entry name" value="Mur-like, catalytic domain"/>
    <property type="match status" value="1"/>
</dbReference>
<dbReference type="InterPro" id="IPR018109">
    <property type="entry name" value="Folylpolyglutamate_synth_CS"/>
</dbReference>
<evidence type="ECO:0000313" key="9">
    <source>
        <dbReference type="EMBL" id="KAF2690821.1"/>
    </source>
</evidence>
<evidence type="ECO:0000256" key="5">
    <source>
        <dbReference type="ARBA" id="ARBA00022840"/>
    </source>
</evidence>
<sequence>MIQPGLERIARLLKDVQFPWKAIHVAGTNGKGSICGYASALLTRRIIRNGRFVSPHLIDRWDCITINDKPVEEREFLKVEDHFRQINQREGINASEFELLTATAFELFNTKKVEIGVIEVGMGGKLDATNILNNQIVSVISMVARDHQNFLGNTLEDIALHKAGILRPKTPFIVNPMNEWNVHNVIDRYAEEIGAGPRIMPDTAALRQEVYSTKDWHTFADPLLPFQRDNAVLAFLAFLEVLRSRNGSMRYATSLLPHLKNKQLKGRLDTYRLAPIQDGKSAVLVDGAHNANAAEALQKYVFKNLQTKEHKDGELPPRAGWPVTWVLAMSDGKDAIGFLRALLRPGDNVITTTFGPVDGMPWVKPMDPRKLLHIAEEAHDSITGLCIPTRGTFRALCAAKYLARKNPIVLTGSLYLVGDYMRERRGIETDPSLDMKRIDQQERNRVNNFLSQKLEEQNQETQIGPTETATATEAETESIIDVEKRKLQEEIRRLDQEMEFLQLEENRLARAHLSDSNLPLSSAKLKGPATSIPFFDSEGEQNHSSQKRFDHVEDIRKRLEEFRAAPAPALPQLEPTPQNDLRTMVMQVPLRSDPESLLRGEGKPRIRAHYAADSQGETPNARLYRVPPAENFRRVTARGEQSLVRNVRPLKLGFYGAKSEETEEPLHDRKHIEGERPSKLYPKKLR</sequence>
<dbReference type="Proteomes" id="UP000799291">
    <property type="component" value="Unassembled WGS sequence"/>
</dbReference>
<evidence type="ECO:0000256" key="7">
    <source>
        <dbReference type="SAM" id="Coils"/>
    </source>
</evidence>
<dbReference type="InterPro" id="IPR001645">
    <property type="entry name" value="Folylpolyglutamate_synth"/>
</dbReference>
<evidence type="ECO:0000256" key="4">
    <source>
        <dbReference type="ARBA" id="ARBA00022741"/>
    </source>
</evidence>
<dbReference type="GO" id="GO:0046872">
    <property type="term" value="F:metal ion binding"/>
    <property type="evidence" value="ECO:0007669"/>
    <property type="project" value="UniProtKB-KW"/>
</dbReference>
<keyword evidence="4" id="KW-0547">Nucleotide-binding</keyword>
<keyword evidence="2 9" id="KW-0436">Ligase</keyword>
<feature type="coiled-coil region" evidence="7">
    <location>
        <begin position="484"/>
        <end position="511"/>
    </location>
</feature>
<dbReference type="PROSITE" id="PS01012">
    <property type="entry name" value="FOLYLPOLYGLU_SYNT_2"/>
    <property type="match status" value="1"/>
</dbReference>
<gene>
    <name evidence="9" type="ORF">K458DRAFT_326728</name>
</gene>
<dbReference type="GO" id="GO:0004326">
    <property type="term" value="F:tetrahydrofolylpolyglutamate synthase activity"/>
    <property type="evidence" value="ECO:0007669"/>
    <property type="project" value="InterPro"/>
</dbReference>
<dbReference type="PANTHER" id="PTHR11136">
    <property type="entry name" value="FOLYLPOLYGLUTAMATE SYNTHASE-RELATED"/>
    <property type="match status" value="1"/>
</dbReference>
<evidence type="ECO:0000256" key="2">
    <source>
        <dbReference type="ARBA" id="ARBA00022598"/>
    </source>
</evidence>
<reference evidence="9" key="1">
    <citation type="journal article" date="2020" name="Stud. Mycol.">
        <title>101 Dothideomycetes genomes: a test case for predicting lifestyles and emergence of pathogens.</title>
        <authorList>
            <person name="Haridas S."/>
            <person name="Albert R."/>
            <person name="Binder M."/>
            <person name="Bloem J."/>
            <person name="Labutti K."/>
            <person name="Salamov A."/>
            <person name="Andreopoulos B."/>
            <person name="Baker S."/>
            <person name="Barry K."/>
            <person name="Bills G."/>
            <person name="Bluhm B."/>
            <person name="Cannon C."/>
            <person name="Castanera R."/>
            <person name="Culley D."/>
            <person name="Daum C."/>
            <person name="Ezra D."/>
            <person name="Gonzalez J."/>
            <person name="Henrissat B."/>
            <person name="Kuo A."/>
            <person name="Liang C."/>
            <person name="Lipzen A."/>
            <person name="Lutzoni F."/>
            <person name="Magnuson J."/>
            <person name="Mondo S."/>
            <person name="Nolan M."/>
            <person name="Ohm R."/>
            <person name="Pangilinan J."/>
            <person name="Park H.-J."/>
            <person name="Ramirez L."/>
            <person name="Alfaro M."/>
            <person name="Sun H."/>
            <person name="Tritt A."/>
            <person name="Yoshinaga Y."/>
            <person name="Zwiers L.-H."/>
            <person name="Turgeon B."/>
            <person name="Goodwin S."/>
            <person name="Spatafora J."/>
            <person name="Crous P."/>
            <person name="Grigoriev I."/>
        </authorList>
    </citation>
    <scope>NUCLEOTIDE SEQUENCE</scope>
    <source>
        <strain evidence="9">CBS 122367</strain>
    </source>
</reference>
<comment type="similarity">
    <text evidence="1">Belongs to the folylpolyglutamate synthase family.</text>
</comment>
<evidence type="ECO:0000256" key="1">
    <source>
        <dbReference type="ARBA" id="ARBA00008276"/>
    </source>
</evidence>
<dbReference type="UniPathway" id="UPA00850"/>